<comment type="caution">
    <text evidence="2">The sequence shown here is derived from an EMBL/GenBank/DDBJ whole genome shotgun (WGS) entry which is preliminary data.</text>
</comment>
<gene>
    <name evidence="2" type="ORF">S12H4_09382</name>
</gene>
<dbReference type="EMBL" id="BARW01003794">
    <property type="protein sequence ID" value="GAI70930.1"/>
    <property type="molecule type" value="Genomic_DNA"/>
</dbReference>
<keyword evidence="1" id="KW-0812">Transmembrane</keyword>
<keyword evidence="1" id="KW-1133">Transmembrane helix</keyword>
<feature type="transmembrane region" description="Helical" evidence="1">
    <location>
        <begin position="201"/>
        <end position="219"/>
    </location>
</feature>
<evidence type="ECO:0000313" key="2">
    <source>
        <dbReference type="EMBL" id="GAI70930.1"/>
    </source>
</evidence>
<sequence>NYWLSALCFLIFFINFPINSFSNTVIGESVFPAEINDEFIWDTVNATESWYMEVENIKFIVKNIYDETNNDKNYLFVNYTLEYYHKNAWIPDINRNKFYMAYNKTLNFLNWSVEGCQLGNLFLFPTPVNFSLIGEAIIIAGIFKNYSISGEKIVLDYENSTTIELTIDSSGISTIIERITNGTTIYRWELNTDLIIIKVPFGNYYLIVLIISVMSLVIVKKKKMLKAFKH</sequence>
<accession>X1S654</accession>
<proteinExistence type="predicted"/>
<protein>
    <submittedName>
        <fullName evidence="2">Uncharacterized protein</fullName>
    </submittedName>
</protein>
<name>X1S654_9ZZZZ</name>
<reference evidence="2" key="1">
    <citation type="journal article" date="2014" name="Front. Microbiol.">
        <title>High frequency of phylogenetically diverse reductive dehalogenase-homologous genes in deep subseafloor sedimentary metagenomes.</title>
        <authorList>
            <person name="Kawai M."/>
            <person name="Futagami T."/>
            <person name="Toyoda A."/>
            <person name="Takaki Y."/>
            <person name="Nishi S."/>
            <person name="Hori S."/>
            <person name="Arai W."/>
            <person name="Tsubouchi T."/>
            <person name="Morono Y."/>
            <person name="Uchiyama I."/>
            <person name="Ito T."/>
            <person name="Fujiyama A."/>
            <person name="Inagaki F."/>
            <person name="Takami H."/>
        </authorList>
    </citation>
    <scope>NUCLEOTIDE SEQUENCE</scope>
    <source>
        <strain evidence="2">Expedition CK06-06</strain>
    </source>
</reference>
<dbReference type="AlphaFoldDB" id="X1S654"/>
<feature type="non-terminal residue" evidence="2">
    <location>
        <position position="1"/>
    </location>
</feature>
<organism evidence="2">
    <name type="scientific">marine sediment metagenome</name>
    <dbReference type="NCBI Taxonomy" id="412755"/>
    <lineage>
        <taxon>unclassified sequences</taxon>
        <taxon>metagenomes</taxon>
        <taxon>ecological metagenomes</taxon>
    </lineage>
</organism>
<keyword evidence="1" id="KW-0472">Membrane</keyword>
<evidence type="ECO:0000256" key="1">
    <source>
        <dbReference type="SAM" id="Phobius"/>
    </source>
</evidence>